<dbReference type="SUPFAM" id="SSF54909">
    <property type="entry name" value="Dimeric alpha+beta barrel"/>
    <property type="match status" value="1"/>
</dbReference>
<sequence>MKYVCLIYQNDKVFEAMPDAERAAFRQACTDSHAALMKRGRYLAAAALKDVDTATTIRVRDDRTSVTDGPFAETKEQLAGLIFIEADDLDEAIAVAKTIPAVRVGSVEIRAAEGGTFS</sequence>
<dbReference type="InterPro" id="IPR011008">
    <property type="entry name" value="Dimeric_a/b-barrel"/>
</dbReference>
<organism evidence="3 4">
    <name type="scientific">Usitatibacter palustris</name>
    <dbReference type="NCBI Taxonomy" id="2732487"/>
    <lineage>
        <taxon>Bacteria</taxon>
        <taxon>Pseudomonadati</taxon>
        <taxon>Pseudomonadota</taxon>
        <taxon>Betaproteobacteria</taxon>
        <taxon>Nitrosomonadales</taxon>
        <taxon>Usitatibacteraceae</taxon>
        <taxon>Usitatibacter</taxon>
    </lineage>
</organism>
<reference evidence="3 4" key="1">
    <citation type="submission" date="2020-04" db="EMBL/GenBank/DDBJ databases">
        <title>Usitatibacter rugosus gen. nov., sp. nov. and Usitatibacter palustris sp. nov., novel members of Usitatibacteraceae fam. nov. within the order Nitrosomonadales isolated from soil.</title>
        <authorList>
            <person name="Huber K.J."/>
            <person name="Neumann-Schaal M."/>
            <person name="Geppert A."/>
            <person name="Luckner M."/>
            <person name="Wanner G."/>
            <person name="Overmann J."/>
        </authorList>
    </citation>
    <scope>NUCLEOTIDE SEQUENCE [LARGE SCALE GENOMIC DNA]</scope>
    <source>
        <strain evidence="3 4">Swamp67</strain>
    </source>
</reference>
<accession>A0A6M4HDT0</accession>
<evidence type="ECO:0000259" key="2">
    <source>
        <dbReference type="Pfam" id="PF03795"/>
    </source>
</evidence>
<evidence type="ECO:0000313" key="4">
    <source>
        <dbReference type="Proteomes" id="UP000503096"/>
    </source>
</evidence>
<dbReference type="PANTHER" id="PTHR35174">
    <property type="entry name" value="BLL7171 PROTEIN-RELATED"/>
    <property type="match status" value="1"/>
</dbReference>
<dbReference type="KEGG" id="upl:DSM104440_03590"/>
<dbReference type="InParanoid" id="A0A6M4HDT0"/>
<feature type="domain" description="YCII-related" evidence="2">
    <location>
        <begin position="1"/>
        <end position="110"/>
    </location>
</feature>
<name>A0A6M4HDT0_9PROT</name>
<keyword evidence="4" id="KW-1185">Reference proteome</keyword>
<evidence type="ECO:0000256" key="1">
    <source>
        <dbReference type="ARBA" id="ARBA00007689"/>
    </source>
</evidence>
<dbReference type="Pfam" id="PF03795">
    <property type="entry name" value="YCII"/>
    <property type="match status" value="1"/>
</dbReference>
<evidence type="ECO:0000313" key="3">
    <source>
        <dbReference type="EMBL" id="QJR16754.1"/>
    </source>
</evidence>
<dbReference type="Gene3D" id="3.30.70.1060">
    <property type="entry name" value="Dimeric alpha+beta barrel"/>
    <property type="match status" value="1"/>
</dbReference>
<dbReference type="RefSeq" id="WP_171165138.1">
    <property type="nucleotide sequence ID" value="NZ_CP053073.1"/>
</dbReference>
<dbReference type="EMBL" id="CP053073">
    <property type="protein sequence ID" value="QJR16754.1"/>
    <property type="molecule type" value="Genomic_DNA"/>
</dbReference>
<dbReference type="PANTHER" id="PTHR35174:SF3">
    <property type="entry name" value="BLL7171 PROTEIN"/>
    <property type="match status" value="1"/>
</dbReference>
<gene>
    <name evidence="3" type="ORF">DSM104440_03590</name>
</gene>
<dbReference type="AlphaFoldDB" id="A0A6M4HDT0"/>
<dbReference type="InterPro" id="IPR005545">
    <property type="entry name" value="YCII"/>
</dbReference>
<protein>
    <recommendedName>
        <fullName evidence="2">YCII-related domain-containing protein</fullName>
    </recommendedName>
</protein>
<dbReference type="Proteomes" id="UP000503096">
    <property type="component" value="Chromosome"/>
</dbReference>
<comment type="similarity">
    <text evidence="1">Belongs to the YciI family.</text>
</comment>
<proteinExistence type="inferred from homology"/>